<feature type="compositionally biased region" description="Low complexity" evidence="1">
    <location>
        <begin position="15"/>
        <end position="26"/>
    </location>
</feature>
<dbReference type="AlphaFoldDB" id="A0A0R3VZD9"/>
<evidence type="ECO:0000256" key="1">
    <source>
        <dbReference type="SAM" id="MobiDB-lite"/>
    </source>
</evidence>
<sequence length="84" mass="8902">LESKFCSHTPPPPSSSSRSTLDSSESTSTNSVIFADVVASLPSGSGVTEVSGRDVRESHTTWEGDGCHHPTFLSISHRCLVTAR</sequence>
<dbReference type="WBParaSite" id="TASK_0000278301-mRNA-1">
    <property type="protein sequence ID" value="TASK_0000278301-mRNA-1"/>
    <property type="gene ID" value="TASK_0000278301"/>
</dbReference>
<organism evidence="2">
    <name type="scientific">Taenia asiatica</name>
    <name type="common">Asian tapeworm</name>
    <dbReference type="NCBI Taxonomy" id="60517"/>
    <lineage>
        <taxon>Eukaryota</taxon>
        <taxon>Metazoa</taxon>
        <taxon>Spiralia</taxon>
        <taxon>Lophotrochozoa</taxon>
        <taxon>Platyhelminthes</taxon>
        <taxon>Cestoda</taxon>
        <taxon>Eucestoda</taxon>
        <taxon>Cyclophyllidea</taxon>
        <taxon>Taeniidae</taxon>
        <taxon>Taenia</taxon>
    </lineage>
</organism>
<proteinExistence type="predicted"/>
<protein>
    <submittedName>
        <fullName evidence="2">Ovule protein</fullName>
    </submittedName>
</protein>
<evidence type="ECO:0000313" key="2">
    <source>
        <dbReference type="WBParaSite" id="TASK_0000278301-mRNA-1"/>
    </source>
</evidence>
<accession>A0A0R3VZD9</accession>
<reference evidence="2" key="1">
    <citation type="submission" date="2017-02" db="UniProtKB">
        <authorList>
            <consortium name="WormBaseParasite"/>
        </authorList>
    </citation>
    <scope>IDENTIFICATION</scope>
</reference>
<name>A0A0R3VZD9_TAEAS</name>
<feature type="region of interest" description="Disordered" evidence="1">
    <location>
        <begin position="1"/>
        <end position="26"/>
    </location>
</feature>